<feature type="transmembrane region" description="Helical" evidence="6">
    <location>
        <begin position="149"/>
        <end position="167"/>
    </location>
</feature>
<evidence type="ECO:0000256" key="5">
    <source>
        <dbReference type="ARBA" id="ARBA00023136"/>
    </source>
</evidence>
<dbReference type="PANTHER" id="PTHR32322:SF2">
    <property type="entry name" value="EAMA DOMAIN-CONTAINING PROTEIN"/>
    <property type="match status" value="1"/>
</dbReference>
<feature type="transmembrane region" description="Helical" evidence="6">
    <location>
        <begin position="33"/>
        <end position="51"/>
    </location>
</feature>
<feature type="transmembrane region" description="Helical" evidence="6">
    <location>
        <begin position="248"/>
        <end position="265"/>
    </location>
</feature>
<feature type="transmembrane region" description="Helical" evidence="6">
    <location>
        <begin position="211"/>
        <end position="236"/>
    </location>
</feature>
<dbReference type="Pfam" id="PF00892">
    <property type="entry name" value="EamA"/>
    <property type="match status" value="2"/>
</dbReference>
<protein>
    <submittedName>
        <fullName evidence="8">DMT family transporter</fullName>
    </submittedName>
</protein>
<name>A0A6M0Q2C3_9BACI</name>
<keyword evidence="9" id="KW-1185">Reference proteome</keyword>
<evidence type="ECO:0000256" key="6">
    <source>
        <dbReference type="SAM" id="Phobius"/>
    </source>
</evidence>
<gene>
    <name evidence="8" type="ORF">G4D63_02190</name>
</gene>
<dbReference type="InterPro" id="IPR037185">
    <property type="entry name" value="EmrE-like"/>
</dbReference>
<proteinExistence type="inferred from homology"/>
<keyword evidence="5 6" id="KW-0472">Membrane</keyword>
<accession>A0A6M0Q2C3</accession>
<organism evidence="8 9">
    <name type="scientific">Bacillus mesophilus</name>
    <dbReference type="NCBI Taxonomy" id="1808955"/>
    <lineage>
        <taxon>Bacteria</taxon>
        <taxon>Bacillati</taxon>
        <taxon>Bacillota</taxon>
        <taxon>Bacilli</taxon>
        <taxon>Bacillales</taxon>
        <taxon>Bacillaceae</taxon>
        <taxon>Bacillus</taxon>
    </lineage>
</organism>
<dbReference type="EMBL" id="JAAIWM010000001">
    <property type="protein sequence ID" value="NEY70541.1"/>
    <property type="molecule type" value="Genomic_DNA"/>
</dbReference>
<dbReference type="InterPro" id="IPR050638">
    <property type="entry name" value="AA-Vitamin_Transporters"/>
</dbReference>
<feature type="domain" description="EamA" evidence="7">
    <location>
        <begin position="153"/>
        <end position="287"/>
    </location>
</feature>
<dbReference type="SUPFAM" id="SSF103481">
    <property type="entry name" value="Multidrug resistance efflux transporter EmrE"/>
    <property type="match status" value="2"/>
</dbReference>
<keyword evidence="4 6" id="KW-1133">Transmembrane helix</keyword>
<dbReference type="GO" id="GO:0016020">
    <property type="term" value="C:membrane"/>
    <property type="evidence" value="ECO:0007669"/>
    <property type="project" value="UniProtKB-SubCell"/>
</dbReference>
<evidence type="ECO:0000256" key="3">
    <source>
        <dbReference type="ARBA" id="ARBA00022692"/>
    </source>
</evidence>
<evidence type="ECO:0000259" key="7">
    <source>
        <dbReference type="Pfam" id="PF00892"/>
    </source>
</evidence>
<dbReference type="AlphaFoldDB" id="A0A6M0Q2C3"/>
<feature type="transmembrane region" description="Helical" evidence="6">
    <location>
        <begin position="271"/>
        <end position="293"/>
    </location>
</feature>
<evidence type="ECO:0000256" key="1">
    <source>
        <dbReference type="ARBA" id="ARBA00004127"/>
    </source>
</evidence>
<evidence type="ECO:0000313" key="9">
    <source>
        <dbReference type="Proteomes" id="UP000481043"/>
    </source>
</evidence>
<sequence length="303" mass="33913">MNIRLIAMIAGFLVTLLWSSSYFLNVLAFGEGIGPLTLAGLRYSVAVLFLFMINNRLKHKTSLNNKLSVKQLVLLGITGYTMGQGLQYAGQFFLTPTQTSLLLNIGNTTLVAVIASLAIKEKIKRITWFGMVGVIVGAGSYYYPWEFGLQNLAGIIFVLLSSVGYAIHLTWTRHLIKNKNIHPQELVMKPMLIGAITMLIIGIIIEGPPIFSWKIIFIVLFLGIINGSLAFTLWTWSQKHLEAFESSIINNLMLIEIALFELLLLNRDFTLLQTVGLFIVFITVLIVQAIPSYKTHRSKLKHN</sequence>
<dbReference type="Proteomes" id="UP000481043">
    <property type="component" value="Unassembled WGS sequence"/>
</dbReference>
<comment type="subcellular location">
    <subcellularLocation>
        <location evidence="1">Endomembrane system</location>
        <topology evidence="1">Multi-pass membrane protein</topology>
    </subcellularLocation>
</comment>
<feature type="transmembrane region" description="Helical" evidence="6">
    <location>
        <begin position="72"/>
        <end position="89"/>
    </location>
</feature>
<evidence type="ECO:0000256" key="2">
    <source>
        <dbReference type="ARBA" id="ARBA00007362"/>
    </source>
</evidence>
<dbReference type="PANTHER" id="PTHR32322">
    <property type="entry name" value="INNER MEMBRANE TRANSPORTER"/>
    <property type="match status" value="1"/>
</dbReference>
<evidence type="ECO:0000256" key="4">
    <source>
        <dbReference type="ARBA" id="ARBA00022989"/>
    </source>
</evidence>
<keyword evidence="3 6" id="KW-0812">Transmembrane</keyword>
<comment type="caution">
    <text evidence="8">The sequence shown here is derived from an EMBL/GenBank/DDBJ whole genome shotgun (WGS) entry which is preliminary data.</text>
</comment>
<dbReference type="RefSeq" id="WP_163177240.1">
    <property type="nucleotide sequence ID" value="NZ_JAAIWM010000001.1"/>
</dbReference>
<feature type="transmembrane region" description="Helical" evidence="6">
    <location>
        <begin position="187"/>
        <end position="205"/>
    </location>
</feature>
<evidence type="ECO:0000313" key="8">
    <source>
        <dbReference type="EMBL" id="NEY70541.1"/>
    </source>
</evidence>
<comment type="similarity">
    <text evidence="2">Belongs to the EamA transporter family.</text>
</comment>
<feature type="domain" description="EamA" evidence="7">
    <location>
        <begin position="6"/>
        <end position="138"/>
    </location>
</feature>
<reference evidence="8 9" key="1">
    <citation type="submission" date="2020-02" db="EMBL/GenBank/DDBJ databases">
        <title>Bacillus aquiflavi sp. nov., isolated from yellow water of strong flavor Chinese baijiu in Yibin region of China.</title>
        <authorList>
            <person name="Xie J."/>
        </authorList>
    </citation>
    <scope>NUCLEOTIDE SEQUENCE [LARGE SCALE GENOMIC DNA]</scope>
    <source>
        <strain evidence="8 9">SA4</strain>
    </source>
</reference>
<dbReference type="InterPro" id="IPR000620">
    <property type="entry name" value="EamA_dom"/>
</dbReference>
<feature type="transmembrane region" description="Helical" evidence="6">
    <location>
        <begin position="101"/>
        <end position="119"/>
    </location>
</feature>
<feature type="transmembrane region" description="Helical" evidence="6">
    <location>
        <begin position="126"/>
        <end position="143"/>
    </location>
</feature>